<dbReference type="EMBL" id="CP048268">
    <property type="protein sequence ID" value="QYN52044.1"/>
    <property type="molecule type" value="Genomic_DNA"/>
</dbReference>
<protein>
    <submittedName>
        <fullName evidence="1">Alpha/beta hydrolase</fullName>
    </submittedName>
</protein>
<reference evidence="1 2" key="1">
    <citation type="submission" date="2020-01" db="EMBL/GenBank/DDBJ databases">
        <title>Vast differences in strain-level diversity in the gut microbiota of two closely related honey bee species.</title>
        <authorList>
            <person name="Ellegaard K.M."/>
            <person name="Suenami S."/>
            <person name="Miyazaki R."/>
            <person name="Engel P."/>
        </authorList>
    </citation>
    <scope>NUCLEOTIDE SEQUENCE [LARGE SCALE GENOMIC DNA]</scope>
    <source>
        <strain evidence="1 2">ESL0416</strain>
    </source>
</reference>
<name>A0ABX8W3D2_9LACO</name>
<keyword evidence="2" id="KW-1185">Reference proteome</keyword>
<organism evidence="1 2">
    <name type="scientific">Lactobacillus panisapium</name>
    <dbReference type="NCBI Taxonomy" id="2012495"/>
    <lineage>
        <taxon>Bacteria</taxon>
        <taxon>Bacillati</taxon>
        <taxon>Bacillota</taxon>
        <taxon>Bacilli</taxon>
        <taxon>Lactobacillales</taxon>
        <taxon>Lactobacillaceae</taxon>
        <taxon>Lactobacillus</taxon>
    </lineage>
</organism>
<proteinExistence type="predicted"/>
<dbReference type="Gene3D" id="3.40.50.1820">
    <property type="entry name" value="alpha/beta hydrolase"/>
    <property type="match status" value="1"/>
</dbReference>
<dbReference type="Proteomes" id="UP000826550">
    <property type="component" value="Chromosome"/>
</dbReference>
<gene>
    <name evidence="1" type="ORF">GYM71_00780</name>
</gene>
<dbReference type="Pfam" id="PF06028">
    <property type="entry name" value="DUF915"/>
    <property type="match status" value="1"/>
</dbReference>
<evidence type="ECO:0000313" key="1">
    <source>
        <dbReference type="EMBL" id="QYN52044.1"/>
    </source>
</evidence>
<dbReference type="RefSeq" id="WP_220220543.1">
    <property type="nucleotide sequence ID" value="NZ_CP048268.1"/>
</dbReference>
<dbReference type="InterPro" id="IPR029058">
    <property type="entry name" value="AB_hydrolase_fold"/>
</dbReference>
<evidence type="ECO:0000313" key="2">
    <source>
        <dbReference type="Proteomes" id="UP000826550"/>
    </source>
</evidence>
<keyword evidence="1" id="KW-0378">Hydrolase</keyword>
<dbReference type="InterPro" id="IPR010315">
    <property type="entry name" value="DUF915_hydro-like"/>
</dbReference>
<accession>A0ABX8W3D2</accession>
<dbReference type="SUPFAM" id="SSF53474">
    <property type="entry name" value="alpha/beta-Hydrolases"/>
    <property type="match status" value="1"/>
</dbReference>
<sequence length="296" mass="33547">MGKKTSRWLFGILLLLLIGIGLLSWRQKQQKVAVSSSTAITQNQQKTAAHQDTIPTIYLHGYGAGARSTNSMITYAEEHDNAHRVLTATISRSGQVKLSGSWPKNTKRPLIQVVLKDNTNNDYFVTREWIHNLLLLLKRKYHISRYNTVAHSMGNLTFLFYQIKYGQNNALPKLKKQVNLGAPFNGIIGMDDQPNRNRLEKAGKPKYSSSTYQYLLEHRKDYPRGVDILNIFGNKEDGTNSDDAVSVTSARSLRYLVETRAASYHEIEVKGPGGQHSKLHENKAVAKKIDQFLWHN</sequence>
<dbReference type="GO" id="GO:0016787">
    <property type="term" value="F:hydrolase activity"/>
    <property type="evidence" value="ECO:0007669"/>
    <property type="project" value="UniProtKB-KW"/>
</dbReference>